<evidence type="ECO:0000259" key="3">
    <source>
        <dbReference type="Pfam" id="PF17148"/>
    </source>
</evidence>
<feature type="domain" description="DUF5117" evidence="3">
    <location>
        <begin position="79"/>
        <end position="270"/>
    </location>
</feature>
<dbReference type="CDD" id="cd04276">
    <property type="entry name" value="ZnMc_MMP_like_2"/>
    <property type="match status" value="1"/>
</dbReference>
<organism evidence="4 5">
    <name type="scientific">Microbulbifer flavimaris</name>
    <dbReference type="NCBI Taxonomy" id="1781068"/>
    <lineage>
        <taxon>Bacteria</taxon>
        <taxon>Pseudomonadati</taxon>
        <taxon>Pseudomonadota</taxon>
        <taxon>Gammaproteobacteria</taxon>
        <taxon>Cellvibrionales</taxon>
        <taxon>Microbulbiferaceae</taxon>
        <taxon>Microbulbifer</taxon>
    </lineage>
</organism>
<evidence type="ECO:0000313" key="4">
    <source>
        <dbReference type="EMBL" id="PCO06199.1"/>
    </source>
</evidence>
<accession>A0ABX4I3W1</accession>
<keyword evidence="5" id="KW-1185">Reference proteome</keyword>
<proteinExistence type="predicted"/>
<reference evidence="4" key="1">
    <citation type="submission" date="2017-08" db="EMBL/GenBank/DDBJ databases">
        <title>Microbulbifer marisrubri sp. nov., a halophilic alphaproteobacterium isolated from marine sediment of the Yellow Sea, China.</title>
        <authorList>
            <person name="Zhang G."/>
            <person name="Xiong Q."/>
        </authorList>
    </citation>
    <scope>NUCLEOTIDE SEQUENCE [LARGE SCALE GENOMIC DNA]</scope>
    <source>
        <strain evidence="4">WRN-8</strain>
    </source>
</reference>
<comment type="caution">
    <text evidence="4">The sequence shown here is derived from an EMBL/GenBank/DDBJ whole genome shotgun (WGS) entry which is preliminary data.</text>
</comment>
<dbReference type="PANTHER" id="PTHR38478">
    <property type="entry name" value="PEPTIDASE M1A AND M12B"/>
    <property type="match status" value="1"/>
</dbReference>
<dbReference type="Gene3D" id="3.40.390.10">
    <property type="entry name" value="Collagenase (Catalytic Domain)"/>
    <property type="match status" value="1"/>
</dbReference>
<protein>
    <submittedName>
        <fullName evidence="4">Peptidase</fullName>
    </submittedName>
</protein>
<sequence length="795" mass="87850">MRNTLWALVLMLTGAVAQAGSIAEYTEGMERHEGYHDFYWDNASGRVLLQVEAFDRELLLLTGLAQGLGSNPVGLDRNQVGDTRLVRFERVGNKVLLHQLNTRFRAKSDNAAERRAVEEAFASSVLWGFDVLAGEQGSALVDFTPFLLSDQHGIATRLKDTGQGSYSLDQGKSAVYLPRTKNFPKNSEFEASLTFAGTSSGEYVREVVPTAALVTLRQHVSLVELPDENYQPRRFHSNSGYFPMTYRDYATAIDEPMDQRLIYRHRLEKKAGSDEPLEPIIYYVDSGVPEPVRSALIEGASWWNQAFEAAGFKNAFQVKLLPEGADPLDVRYNVINWVHRSTRGWSYGYSIADPRTGEILKGNVTLGSLRVRQDFLIAQGLLQPYAGDEADTSALKEMALARIRQLSAHEVGHTLGLAHNFAASAAGRASVMDYPAPLVTLNDGELDLAEAYDSGIGRWDKLAIMYGYGSGESETGYLESVLRLAQEEGLRFISDPDSRTINNAHAASHLWDNGADPLQEFERMTRLRAHALENFSTAANRPDTPRSALEETLVPVYYGHRYQAEAVGKLIGGLDYDYLQNDAAQASYSMVPAERQEQAIDALLGSLEPQFLRLPEPVLNLLPPKAYGYARTRESFPAYTGVTFDAIAAAEAAAGHTLDILLNPERAARLQQQAARSDRQPGFASVLGQLTEKALQSGKYSGMEAAIHQRVNHVYVHKLMTLSGNAQAPESVRASASMELTRLLQGIGRMKLFGDDPENYSAHYYYQAQRIAAFNEGRLEPEGEKLKSMPPGSPI</sequence>
<dbReference type="InterPro" id="IPR033413">
    <property type="entry name" value="DUF5117"/>
</dbReference>
<feature type="signal peptide" evidence="1">
    <location>
        <begin position="1"/>
        <end position="19"/>
    </location>
</feature>
<evidence type="ECO:0000256" key="1">
    <source>
        <dbReference type="SAM" id="SignalP"/>
    </source>
</evidence>
<name>A0ABX4I3W1_9GAMM</name>
<dbReference type="InterPro" id="IPR034032">
    <property type="entry name" value="Zn_MMP-like_bac"/>
</dbReference>
<dbReference type="Pfam" id="PF17148">
    <property type="entry name" value="DUF5117"/>
    <property type="match status" value="1"/>
</dbReference>
<feature type="domain" description="EcxA zinc-binding" evidence="2">
    <location>
        <begin position="395"/>
        <end position="696"/>
    </location>
</feature>
<dbReference type="Proteomes" id="UP000218427">
    <property type="component" value="Unassembled WGS sequence"/>
</dbReference>
<dbReference type="InterPro" id="IPR024079">
    <property type="entry name" value="MetalloPept_cat_dom_sf"/>
</dbReference>
<dbReference type="PANTHER" id="PTHR38478:SF1">
    <property type="entry name" value="ZINC DEPENDENT METALLOPROTEASE DOMAIN LIPOPROTEIN"/>
    <property type="match status" value="1"/>
</dbReference>
<evidence type="ECO:0000259" key="2">
    <source>
        <dbReference type="Pfam" id="PF16313"/>
    </source>
</evidence>
<dbReference type="Pfam" id="PF16313">
    <property type="entry name" value="DUF4953"/>
    <property type="match status" value="1"/>
</dbReference>
<keyword evidence="1" id="KW-0732">Signal</keyword>
<evidence type="ECO:0000313" key="5">
    <source>
        <dbReference type="Proteomes" id="UP000218427"/>
    </source>
</evidence>
<dbReference type="SUPFAM" id="SSF55486">
    <property type="entry name" value="Metalloproteases ('zincins'), catalytic domain"/>
    <property type="match status" value="1"/>
</dbReference>
<feature type="chain" id="PRO_5046051012" evidence="1">
    <location>
        <begin position="20"/>
        <end position="795"/>
    </location>
</feature>
<dbReference type="EMBL" id="LRFG02000002">
    <property type="protein sequence ID" value="PCO06199.1"/>
    <property type="molecule type" value="Genomic_DNA"/>
</dbReference>
<gene>
    <name evidence="4" type="ORF">AWR36_007900</name>
</gene>
<dbReference type="InterPro" id="IPR032534">
    <property type="entry name" value="EcxA_zinc-bd"/>
</dbReference>